<feature type="coiled-coil region" evidence="1">
    <location>
        <begin position="5"/>
        <end position="103"/>
    </location>
</feature>
<organism evidence="2 3">
    <name type="scientific">Portunus trituberculatus</name>
    <name type="common">Swimming crab</name>
    <name type="synonym">Neptunus trituberculatus</name>
    <dbReference type="NCBI Taxonomy" id="210409"/>
    <lineage>
        <taxon>Eukaryota</taxon>
        <taxon>Metazoa</taxon>
        <taxon>Ecdysozoa</taxon>
        <taxon>Arthropoda</taxon>
        <taxon>Crustacea</taxon>
        <taxon>Multicrustacea</taxon>
        <taxon>Malacostraca</taxon>
        <taxon>Eumalacostraca</taxon>
        <taxon>Eucarida</taxon>
        <taxon>Decapoda</taxon>
        <taxon>Pleocyemata</taxon>
        <taxon>Brachyura</taxon>
        <taxon>Eubrachyura</taxon>
        <taxon>Portunoidea</taxon>
        <taxon>Portunidae</taxon>
        <taxon>Portuninae</taxon>
        <taxon>Portunus</taxon>
    </lineage>
</organism>
<evidence type="ECO:0000256" key="1">
    <source>
        <dbReference type="SAM" id="Coils"/>
    </source>
</evidence>
<keyword evidence="3" id="KW-1185">Reference proteome</keyword>
<comment type="caution">
    <text evidence="2">The sequence shown here is derived from an EMBL/GenBank/DDBJ whole genome shotgun (WGS) entry which is preliminary data.</text>
</comment>
<dbReference type="AlphaFoldDB" id="A0A5B7HV75"/>
<keyword evidence="1" id="KW-0175">Coiled coil</keyword>
<protein>
    <submittedName>
        <fullName evidence="2">Uncharacterized protein</fullName>
    </submittedName>
</protein>
<accession>A0A5B7HV75</accession>
<sequence>MDSSVSSMRIENMELRRKIDDLETQNTEMQQKHLKETLEMSSDHRRERQIDSEKIRRLTNQMEAIRQEKERCELRIHSLEQQIAQYRDQIREYRNRSSAVAANVRRIRTSMTDSLHTIGTHPRVSSGILDTEIQVMAPG</sequence>
<dbReference type="OrthoDB" id="6436679at2759"/>
<evidence type="ECO:0000313" key="3">
    <source>
        <dbReference type="Proteomes" id="UP000324222"/>
    </source>
</evidence>
<reference evidence="2 3" key="1">
    <citation type="submission" date="2019-05" db="EMBL/GenBank/DDBJ databases">
        <title>Another draft genome of Portunus trituberculatus and its Hox gene families provides insights of decapod evolution.</title>
        <authorList>
            <person name="Jeong J.-H."/>
            <person name="Song I."/>
            <person name="Kim S."/>
            <person name="Choi T."/>
            <person name="Kim D."/>
            <person name="Ryu S."/>
            <person name="Kim W."/>
        </authorList>
    </citation>
    <scope>NUCLEOTIDE SEQUENCE [LARGE SCALE GENOMIC DNA]</scope>
    <source>
        <tissue evidence="2">Muscle</tissue>
    </source>
</reference>
<proteinExistence type="predicted"/>
<name>A0A5B7HV75_PORTR</name>
<dbReference type="Proteomes" id="UP000324222">
    <property type="component" value="Unassembled WGS sequence"/>
</dbReference>
<gene>
    <name evidence="2" type="ORF">E2C01_067495</name>
</gene>
<evidence type="ECO:0000313" key="2">
    <source>
        <dbReference type="EMBL" id="MPC73177.1"/>
    </source>
</evidence>
<dbReference type="EMBL" id="VSRR010036242">
    <property type="protein sequence ID" value="MPC73177.1"/>
    <property type="molecule type" value="Genomic_DNA"/>
</dbReference>